<keyword evidence="3" id="KW-0597">Phosphoprotein</keyword>
<feature type="coiled-coil region" evidence="6">
    <location>
        <begin position="1256"/>
        <end position="1588"/>
    </location>
</feature>
<comment type="caution">
    <text evidence="9">The sequence shown here is derived from an EMBL/GenBank/DDBJ whole genome shotgun (WGS) entry which is preliminary data.</text>
</comment>
<keyword evidence="10" id="KW-1185">Reference proteome</keyword>
<protein>
    <recommendedName>
        <fullName evidence="8">Pericentrin/AKAP-450 centrosomal targeting domain-containing protein</fullName>
    </recommendedName>
</protein>
<feature type="region of interest" description="Disordered" evidence="7">
    <location>
        <begin position="163"/>
        <end position="596"/>
    </location>
</feature>
<dbReference type="Gene3D" id="1.10.287.1490">
    <property type="match status" value="1"/>
</dbReference>
<feature type="compositionally biased region" description="Low complexity" evidence="7">
    <location>
        <begin position="416"/>
        <end position="453"/>
    </location>
</feature>
<reference evidence="9" key="2">
    <citation type="submission" date="2020-11" db="EMBL/GenBank/DDBJ databases">
        <authorList>
            <consortium name="DOE Joint Genome Institute"/>
            <person name="Kuo A."/>
            <person name="Miyauchi S."/>
            <person name="Kiss E."/>
            <person name="Drula E."/>
            <person name="Kohler A."/>
            <person name="Sanchez-Garcia M."/>
            <person name="Andreopoulos B."/>
            <person name="Barry K.W."/>
            <person name="Bonito G."/>
            <person name="Buee M."/>
            <person name="Carver A."/>
            <person name="Chen C."/>
            <person name="Cichocki N."/>
            <person name="Clum A."/>
            <person name="Culley D."/>
            <person name="Crous P.W."/>
            <person name="Fauchery L."/>
            <person name="Girlanda M."/>
            <person name="Hayes R."/>
            <person name="Keri Z."/>
            <person name="Labutti K."/>
            <person name="Lipzen A."/>
            <person name="Lombard V."/>
            <person name="Magnuson J."/>
            <person name="Maillard F."/>
            <person name="Morin E."/>
            <person name="Murat C."/>
            <person name="Nolan M."/>
            <person name="Ohm R."/>
            <person name="Pangilinan J."/>
            <person name="Pereira M."/>
            <person name="Perotto S."/>
            <person name="Peter M."/>
            <person name="Riley R."/>
            <person name="Sitrit Y."/>
            <person name="Stielow B."/>
            <person name="Szollosi G."/>
            <person name="Zifcakova L."/>
            <person name="Stursova M."/>
            <person name="Spatafora J.W."/>
            <person name="Tedersoo L."/>
            <person name="Vaario L.-M."/>
            <person name="Yamada A."/>
            <person name="Yan M."/>
            <person name="Wang P."/>
            <person name="Xu J."/>
            <person name="Bruns T."/>
            <person name="Baldrian P."/>
            <person name="Vilgalys R."/>
            <person name="Henrissat B."/>
            <person name="Grigoriev I.V."/>
            <person name="Hibbett D."/>
            <person name="Nagy L.G."/>
            <person name="Martin F.M."/>
        </authorList>
    </citation>
    <scope>NUCLEOTIDE SEQUENCE</scope>
    <source>
        <strain evidence="9">UH-Tt-Lm1</strain>
    </source>
</reference>
<dbReference type="PANTHER" id="PTHR45615">
    <property type="entry name" value="MYOSIN HEAVY CHAIN, NON-MUSCLE"/>
    <property type="match status" value="1"/>
</dbReference>
<feature type="compositionally biased region" description="Polar residues" evidence="7">
    <location>
        <begin position="165"/>
        <end position="177"/>
    </location>
</feature>
<feature type="coiled-coil region" evidence="6">
    <location>
        <begin position="1150"/>
        <end position="1205"/>
    </location>
</feature>
<comment type="subcellular location">
    <subcellularLocation>
        <location evidence="1">Cytoplasm</location>
        <location evidence="1">Cytoskeleton</location>
        <location evidence="1">Microtubule organizing center</location>
    </subcellularLocation>
</comment>
<dbReference type="Pfam" id="PF10495">
    <property type="entry name" value="PACT_coil_coil"/>
    <property type="match status" value="1"/>
</dbReference>
<feature type="compositionally biased region" description="Acidic residues" evidence="7">
    <location>
        <begin position="180"/>
        <end position="192"/>
    </location>
</feature>
<accession>A0A9P6HE95</accession>
<evidence type="ECO:0000256" key="7">
    <source>
        <dbReference type="SAM" id="MobiDB-lite"/>
    </source>
</evidence>
<organism evidence="9 10">
    <name type="scientific">Thelephora terrestris</name>
    <dbReference type="NCBI Taxonomy" id="56493"/>
    <lineage>
        <taxon>Eukaryota</taxon>
        <taxon>Fungi</taxon>
        <taxon>Dikarya</taxon>
        <taxon>Basidiomycota</taxon>
        <taxon>Agaricomycotina</taxon>
        <taxon>Agaricomycetes</taxon>
        <taxon>Thelephorales</taxon>
        <taxon>Thelephoraceae</taxon>
        <taxon>Thelephora</taxon>
    </lineage>
</organism>
<evidence type="ECO:0000259" key="8">
    <source>
        <dbReference type="Pfam" id="PF10495"/>
    </source>
</evidence>
<keyword evidence="5" id="KW-0206">Cytoskeleton</keyword>
<feature type="region of interest" description="Disordered" evidence="7">
    <location>
        <begin position="1236"/>
        <end position="1255"/>
    </location>
</feature>
<gene>
    <name evidence="9" type="ORF">BJ322DRAFT_804652</name>
</gene>
<feature type="compositionally biased region" description="Low complexity" evidence="7">
    <location>
        <begin position="96"/>
        <end position="122"/>
    </location>
</feature>
<feature type="compositionally biased region" description="Low complexity" evidence="7">
    <location>
        <begin position="39"/>
        <end position="52"/>
    </location>
</feature>
<keyword evidence="4 6" id="KW-0175">Coiled coil</keyword>
<proteinExistence type="predicted"/>
<feature type="compositionally biased region" description="Basic and acidic residues" evidence="7">
    <location>
        <begin position="380"/>
        <end position="395"/>
    </location>
</feature>
<dbReference type="PANTHER" id="PTHR45615:SF80">
    <property type="entry name" value="GRIP DOMAIN-CONTAINING PROTEIN"/>
    <property type="match status" value="1"/>
</dbReference>
<feature type="domain" description="Pericentrin/AKAP-450 centrosomal targeting" evidence="8">
    <location>
        <begin position="1629"/>
        <end position="1711"/>
    </location>
</feature>
<feature type="compositionally biased region" description="Basic and acidic residues" evidence="7">
    <location>
        <begin position="217"/>
        <end position="229"/>
    </location>
</feature>
<evidence type="ECO:0000256" key="5">
    <source>
        <dbReference type="ARBA" id="ARBA00023212"/>
    </source>
</evidence>
<feature type="compositionally biased region" description="Basic and acidic residues" evidence="7">
    <location>
        <begin position="455"/>
        <end position="477"/>
    </location>
</feature>
<evidence type="ECO:0000313" key="10">
    <source>
        <dbReference type="Proteomes" id="UP000736335"/>
    </source>
</evidence>
<feature type="region of interest" description="Disordered" evidence="7">
    <location>
        <begin position="17"/>
        <end position="151"/>
    </location>
</feature>
<evidence type="ECO:0000256" key="4">
    <source>
        <dbReference type="ARBA" id="ARBA00023054"/>
    </source>
</evidence>
<dbReference type="OrthoDB" id="2020852at2759"/>
<feature type="compositionally biased region" description="Pro residues" evidence="7">
    <location>
        <begin position="310"/>
        <end position="322"/>
    </location>
</feature>
<feature type="compositionally biased region" description="Polar residues" evidence="7">
    <location>
        <begin position="73"/>
        <end position="89"/>
    </location>
</feature>
<feature type="compositionally biased region" description="Basic and acidic residues" evidence="7">
    <location>
        <begin position="327"/>
        <end position="336"/>
    </location>
</feature>
<sequence>MAGLMLETPSRLLRRIDAFDDDDMPSLPPVPDFEDDTGILSSSQISSHSAISREPPHISRSSDVLHASDESLPYQSTPTFSHLQRTVSTVRPPPSARSSARFAQSLASSRSRSTRSAASQSRNGSGKHLRDETFDVSEIKPVPPDASIDCDDDYAGAMSLELANSKASIPVNYQPQAPSLDEEELDLTEAMEDIGRSRSPFQPEGRSADAPSRKGGKYYDYEVSLKSEAKTPAPKTPRVGLDNSTYRRPLDRTRTPSLTRTSTSLASSLSSDHEDLPRASTSNYIECPRTASPMSADSLPLPRSFLASPNPTPRPASAPPVSCPSDRSIHSDDLHSSDALPPSDVSDSHSSNYRHEVSTIQEVQEEDLVSEEGMQSFTSESRRTVSEADPHEPTHGSEATPRQIYGVDGIGTVPESSPAPSATFTPTPAFQPRPRARFQVPTPTFTPQQPAATRSSDHEVTGGEDTIDNHMPPREDLDPVTPYSQKRSFLMDVINSTARPRMKFPTPHPNRGKVPETSMHQDSQSSSSPSTAATPAPAPPVARLTNVFAGATPRPRAASNPRPRLSHPLSQGWTATDAESDGGHEFQSGSPEYDPLQDRASFISTASSHDLTVHARANTSFDPAMGLTAQGAGVGRFNAKKLNSYLYGLNKRLEDENKALVDRITELEAKGASTSPATSSNSSIPGRFVNAGRGRARVSVSPGGLGNVEEEEEDGDYLSEKAELEAVIQGLQDELEKSNKEKEEYEAKFNAERALDKQRWRDRMAEVEKGVENIVRDLEQKLDKAEADAKETARRVEAVEAERDVALEKVEIAERALAAEADIGKEMNVVNEELGRLSGELKKTNIRARNLEDDLGERNIKVAQLEAELKDEKDIVEGLDQELATRLDEIENLRKQVEERSKKLKANADELRDTKGYVAELEAEAEVAAERIQAVEAEFESMQARLRETVNEGIHAQERVEELEEEIGRLNELGHQMQEALEVADGKDRSHDEEIAELKGTISALERELEREREKSRSLSRVTAPPGVSSADIEALENELDDAHKEISRLKALMQQSPARRAMETAKDNRIEMLQKERDDLLKRVQVLRDGVNGTPSKAMIDITVASAASPFRRPTVSMLSPKTPGGPLRDASWLNATTNDPTSPFFSEIARLRQDLERANQSIDDKLGQIEEAGIDVINLTRQLEDGRVRIASLEDDVARLSRKDDRRTRRLQKMRCGKCRTKIDFRSIDADESLPDLSTSSLPSNPPTPPTRTSEVLRADLQAANKQLEGLKEQWEREKRQLLGEKAILQDTAHKLNLQIRNAQDEAKWSAESGKAAQKAKVSVQAELDTAKQSIASLESELATERSKLRSLLTEQDRFERERENVLVKLRRTESDMVDVKESLDRVKHDNHKLEAELRATATVEQKARNLQAKVTENSGAIDRLRQERSMLLNDHKQLQQQYSDVNERMNALRDQLRTAQRSHDDRRHELDLHAHEIEDLRRALTDRENELERAEASKIRVAQEKSEFSQTVRQLEADLSRVRKDAERFGNDLKALRRERDKLEERRKAEVERATKAERGQNQLRSELRLVKEELEDEKGRSRNAVETWKSHVCVAGDGGDVLAIKNRHKQECKGLIVQIKYLKAKYTRESTMRSDLGFQKHYLLVLLAKFESSETKILAAIARIGYVVGAPSLPPLNSFNRTPKIKFRGAVKSVLFTLRAKRASQEWKQQVQARQAVSEAFQDVRRRRAATNAPSSSEHS</sequence>
<dbReference type="GO" id="GO:0005815">
    <property type="term" value="C:microtubule organizing center"/>
    <property type="evidence" value="ECO:0007669"/>
    <property type="project" value="UniProtKB-SubCell"/>
</dbReference>
<dbReference type="EMBL" id="WIUZ02000007">
    <property type="protein sequence ID" value="KAF9785041.1"/>
    <property type="molecule type" value="Genomic_DNA"/>
</dbReference>
<reference evidence="9" key="1">
    <citation type="journal article" date="2020" name="Nat. Commun.">
        <title>Large-scale genome sequencing of mycorrhizal fungi provides insights into the early evolution of symbiotic traits.</title>
        <authorList>
            <person name="Miyauchi S."/>
            <person name="Kiss E."/>
            <person name="Kuo A."/>
            <person name="Drula E."/>
            <person name="Kohler A."/>
            <person name="Sanchez-Garcia M."/>
            <person name="Morin E."/>
            <person name="Andreopoulos B."/>
            <person name="Barry K.W."/>
            <person name="Bonito G."/>
            <person name="Buee M."/>
            <person name="Carver A."/>
            <person name="Chen C."/>
            <person name="Cichocki N."/>
            <person name="Clum A."/>
            <person name="Culley D."/>
            <person name="Crous P.W."/>
            <person name="Fauchery L."/>
            <person name="Girlanda M."/>
            <person name="Hayes R.D."/>
            <person name="Keri Z."/>
            <person name="LaButti K."/>
            <person name="Lipzen A."/>
            <person name="Lombard V."/>
            <person name="Magnuson J."/>
            <person name="Maillard F."/>
            <person name="Murat C."/>
            <person name="Nolan M."/>
            <person name="Ohm R.A."/>
            <person name="Pangilinan J."/>
            <person name="Pereira M.F."/>
            <person name="Perotto S."/>
            <person name="Peter M."/>
            <person name="Pfister S."/>
            <person name="Riley R."/>
            <person name="Sitrit Y."/>
            <person name="Stielow J.B."/>
            <person name="Szollosi G."/>
            <person name="Zifcakova L."/>
            <person name="Stursova M."/>
            <person name="Spatafora J.W."/>
            <person name="Tedersoo L."/>
            <person name="Vaario L.M."/>
            <person name="Yamada A."/>
            <person name="Yan M."/>
            <person name="Wang P."/>
            <person name="Xu J."/>
            <person name="Bruns T."/>
            <person name="Baldrian P."/>
            <person name="Vilgalys R."/>
            <person name="Dunand C."/>
            <person name="Henrissat B."/>
            <person name="Grigoriev I.V."/>
            <person name="Hibbett D."/>
            <person name="Nagy L.G."/>
            <person name="Martin F.M."/>
        </authorList>
    </citation>
    <scope>NUCLEOTIDE SEQUENCE</scope>
    <source>
        <strain evidence="9">UH-Tt-Lm1</strain>
    </source>
</reference>
<dbReference type="Proteomes" id="UP000736335">
    <property type="component" value="Unassembled WGS sequence"/>
</dbReference>
<feature type="compositionally biased region" description="Low complexity" evidence="7">
    <location>
        <begin position="525"/>
        <end position="535"/>
    </location>
</feature>
<evidence type="ECO:0000256" key="3">
    <source>
        <dbReference type="ARBA" id="ARBA00022553"/>
    </source>
</evidence>
<keyword evidence="2" id="KW-0963">Cytoplasm</keyword>
<evidence type="ECO:0000256" key="1">
    <source>
        <dbReference type="ARBA" id="ARBA00004267"/>
    </source>
</evidence>
<feature type="compositionally biased region" description="Low complexity" evidence="7">
    <location>
        <begin position="551"/>
        <end position="563"/>
    </location>
</feature>
<evidence type="ECO:0000256" key="6">
    <source>
        <dbReference type="SAM" id="Coils"/>
    </source>
</evidence>
<evidence type="ECO:0000256" key="2">
    <source>
        <dbReference type="ARBA" id="ARBA00022490"/>
    </source>
</evidence>
<feature type="compositionally biased region" description="Low complexity" evidence="7">
    <location>
        <begin position="255"/>
        <end position="270"/>
    </location>
</feature>
<name>A0A9P6HE95_9AGAM</name>
<evidence type="ECO:0000313" key="9">
    <source>
        <dbReference type="EMBL" id="KAF9785041.1"/>
    </source>
</evidence>
<dbReference type="InterPro" id="IPR019528">
    <property type="entry name" value="PACT_domain"/>
</dbReference>
<feature type="coiled-coil region" evidence="6">
    <location>
        <begin position="721"/>
        <end position="1091"/>
    </location>
</feature>
<dbReference type="GO" id="GO:0005737">
    <property type="term" value="C:cytoplasm"/>
    <property type="evidence" value="ECO:0007669"/>
    <property type="project" value="UniProtKB-ARBA"/>
</dbReference>